<sequence>MKARNRKERIEFLIKKIGLPATQSLLTVSDREVKKYYETVYPIIKDRTDYEYNLSTPCIRCGSDVVWKSECGCGENRAVFDNEGWLDDIENNDVRLPGDEEFLKTIRGIDECVRRY</sequence>
<evidence type="ECO:0000313" key="1">
    <source>
        <dbReference type="EMBL" id="MCQ4924983.1"/>
    </source>
</evidence>
<protein>
    <submittedName>
        <fullName evidence="1">Uncharacterized protein</fullName>
    </submittedName>
</protein>
<keyword evidence="2" id="KW-1185">Reference proteome</keyword>
<comment type="caution">
    <text evidence="1">The sequence shown here is derived from an EMBL/GenBank/DDBJ whole genome shotgun (WGS) entry which is preliminary data.</text>
</comment>
<name>A0ABT1SES0_9FIRM</name>
<organism evidence="1 2">
    <name type="scientific">Tissierella carlieri</name>
    <dbReference type="NCBI Taxonomy" id="689904"/>
    <lineage>
        <taxon>Bacteria</taxon>
        <taxon>Bacillati</taxon>
        <taxon>Bacillota</taxon>
        <taxon>Tissierellia</taxon>
        <taxon>Tissierellales</taxon>
        <taxon>Tissierellaceae</taxon>
        <taxon>Tissierella</taxon>
    </lineage>
</organism>
<dbReference type="EMBL" id="JANGAC010000017">
    <property type="protein sequence ID" value="MCQ4924983.1"/>
    <property type="molecule type" value="Genomic_DNA"/>
</dbReference>
<reference evidence="1 2" key="1">
    <citation type="submission" date="2022-06" db="EMBL/GenBank/DDBJ databases">
        <title>Isolation of gut microbiota from human fecal samples.</title>
        <authorList>
            <person name="Pamer E.G."/>
            <person name="Barat B."/>
            <person name="Waligurski E."/>
            <person name="Medina S."/>
            <person name="Paddock L."/>
            <person name="Mostad J."/>
        </authorList>
    </citation>
    <scope>NUCLEOTIDE SEQUENCE [LARGE SCALE GENOMIC DNA]</scope>
    <source>
        <strain evidence="1 2">DFI.7.95</strain>
    </source>
</reference>
<proteinExistence type="predicted"/>
<gene>
    <name evidence="1" type="ORF">NE686_17920</name>
</gene>
<accession>A0ABT1SES0</accession>
<dbReference type="Proteomes" id="UP001524478">
    <property type="component" value="Unassembled WGS sequence"/>
</dbReference>
<dbReference type="RefSeq" id="WP_256312575.1">
    <property type="nucleotide sequence ID" value="NZ_JANGAC010000017.1"/>
</dbReference>
<evidence type="ECO:0000313" key="2">
    <source>
        <dbReference type="Proteomes" id="UP001524478"/>
    </source>
</evidence>